<dbReference type="EMBL" id="UOFL01000232">
    <property type="protein sequence ID" value="VAW81972.1"/>
    <property type="molecule type" value="Genomic_DNA"/>
</dbReference>
<dbReference type="InterPro" id="IPR034474">
    <property type="entry name" value="Methyltransferase_Class_D"/>
</dbReference>
<dbReference type="GO" id="GO:0046872">
    <property type="term" value="F:metal ion binding"/>
    <property type="evidence" value="ECO:0007669"/>
    <property type="project" value="UniProtKB-KW"/>
</dbReference>
<dbReference type="CDD" id="cd01335">
    <property type="entry name" value="Radical_SAM"/>
    <property type="match status" value="1"/>
</dbReference>
<keyword evidence="1" id="KW-0949">S-adenosyl-L-methionine</keyword>
<gene>
    <name evidence="6" type="ORF">MNBD_GAMMA12-1978</name>
</gene>
<dbReference type="InterPro" id="IPR007197">
    <property type="entry name" value="rSAM"/>
</dbReference>
<dbReference type="SUPFAM" id="SSF102114">
    <property type="entry name" value="Radical SAM enzymes"/>
    <property type="match status" value="1"/>
</dbReference>
<evidence type="ECO:0000313" key="6">
    <source>
        <dbReference type="EMBL" id="VAW81972.1"/>
    </source>
</evidence>
<proteinExistence type="predicted"/>
<evidence type="ECO:0000256" key="1">
    <source>
        <dbReference type="ARBA" id="ARBA00022691"/>
    </source>
</evidence>
<organism evidence="6">
    <name type="scientific">hydrothermal vent metagenome</name>
    <dbReference type="NCBI Taxonomy" id="652676"/>
    <lineage>
        <taxon>unclassified sequences</taxon>
        <taxon>metagenomes</taxon>
        <taxon>ecological metagenomes</taxon>
    </lineage>
</organism>
<keyword evidence="4" id="KW-0411">Iron-sulfur</keyword>
<keyword evidence="2" id="KW-0479">Metal-binding</keyword>
<dbReference type="PROSITE" id="PS51918">
    <property type="entry name" value="RADICAL_SAM"/>
    <property type="match status" value="1"/>
</dbReference>
<dbReference type="SFLD" id="SFLDG01067">
    <property type="entry name" value="SPASM/twitch_domain_containing"/>
    <property type="match status" value="1"/>
</dbReference>
<accession>A0A3B0Z398</accession>
<dbReference type="GO" id="GO:0051536">
    <property type="term" value="F:iron-sulfur cluster binding"/>
    <property type="evidence" value="ECO:0007669"/>
    <property type="project" value="UniProtKB-KW"/>
</dbReference>
<dbReference type="InterPro" id="IPR058240">
    <property type="entry name" value="rSAM_sf"/>
</dbReference>
<keyword evidence="3" id="KW-0408">Iron</keyword>
<sequence>MGAIDASSIVLRETTSLCSVCKQGISAQIVERNNKIYMQKTCATHGNQTVLIEADAAWYHNTLSFPAELKAPAFVKNKVENGCPFDCGACESHEQAVYLPVVPITSACNLDCPICYTINKNDDAYFMSLDEFAKTLEVIRANDPNLKIINFTGGEPTLHPQLPDIIRLCHKAGIHRTTISTHGLTFLKNEPLLAELASLNARMVLSFDSFDDATNYKMLGANTFKAKMKVIDLFEKYSIDTTLIPVIALGINDHELGDFVQLMLTRDCIRSLEIHTMTFTGQGGKGFEQGGRITTSDVIKQIEQSSDGKIALSDFVPSPCAHPMCYQTCYLLDTGEQGYVPFTRFMEIPLIRELLTDNLYMEPGEKMERIFQETINQIWASSLESEVSDAVMKAIKNNIQSLFPGHPLSYREQQTISEHAAKTIYIHSHMDEDTFDVDRIRQCCVGVPATDGGNIPTCAYNIHYRGRDDRFSKVQYLPLSELTGGMKNSEDSP</sequence>
<dbReference type="Gene3D" id="3.20.20.70">
    <property type="entry name" value="Aldolase class I"/>
    <property type="match status" value="1"/>
</dbReference>
<dbReference type="GO" id="GO:0003824">
    <property type="term" value="F:catalytic activity"/>
    <property type="evidence" value="ECO:0007669"/>
    <property type="project" value="InterPro"/>
</dbReference>
<evidence type="ECO:0000256" key="4">
    <source>
        <dbReference type="ARBA" id="ARBA00023014"/>
    </source>
</evidence>
<evidence type="ECO:0000259" key="5">
    <source>
        <dbReference type="PROSITE" id="PS51918"/>
    </source>
</evidence>
<dbReference type="PANTHER" id="PTHR43306">
    <property type="entry name" value="7,8-DIHYDRO-6-HYDROXYMETHYLPTERIN DIMETHYLTRANSFERASE"/>
    <property type="match status" value="1"/>
</dbReference>
<feature type="domain" description="Radical SAM core" evidence="5">
    <location>
        <begin position="91"/>
        <end position="309"/>
    </location>
</feature>
<protein>
    <recommendedName>
        <fullName evidence="5">Radical SAM core domain-containing protein</fullName>
    </recommendedName>
</protein>
<dbReference type="Pfam" id="PF04055">
    <property type="entry name" value="Radical_SAM"/>
    <property type="match status" value="1"/>
</dbReference>
<dbReference type="AlphaFoldDB" id="A0A3B0Z398"/>
<evidence type="ECO:0000256" key="3">
    <source>
        <dbReference type="ARBA" id="ARBA00023004"/>
    </source>
</evidence>
<dbReference type="InterPro" id="IPR056488">
    <property type="entry name" value="Zn_ribbon_HMPTM"/>
</dbReference>
<dbReference type="Pfam" id="PF23545">
    <property type="entry name" value="Zn_ribbon_HMPTM"/>
    <property type="match status" value="1"/>
</dbReference>
<dbReference type="PANTHER" id="PTHR43306:SF1">
    <property type="entry name" value="7,8-DIHYDRO-6-HYDROXYMETHYLPTERIN DIMETHYLTRANSFERASE"/>
    <property type="match status" value="1"/>
</dbReference>
<name>A0A3B0Z398_9ZZZZ</name>
<dbReference type="SFLD" id="SFLDS00029">
    <property type="entry name" value="Radical_SAM"/>
    <property type="match status" value="1"/>
</dbReference>
<evidence type="ECO:0000256" key="2">
    <source>
        <dbReference type="ARBA" id="ARBA00022723"/>
    </source>
</evidence>
<reference evidence="6" key="1">
    <citation type="submission" date="2018-06" db="EMBL/GenBank/DDBJ databases">
        <authorList>
            <person name="Zhirakovskaya E."/>
        </authorList>
    </citation>
    <scope>NUCLEOTIDE SEQUENCE</scope>
</reference>
<dbReference type="InterPro" id="IPR013785">
    <property type="entry name" value="Aldolase_TIM"/>
</dbReference>